<dbReference type="AlphaFoldDB" id="A0A7T5R2D8"/>
<protein>
    <submittedName>
        <fullName evidence="1">Uncharacterized protein</fullName>
    </submittedName>
</protein>
<proteinExistence type="predicted"/>
<evidence type="ECO:0000313" key="2">
    <source>
        <dbReference type="Proteomes" id="UP000595362"/>
    </source>
</evidence>
<evidence type="ECO:0000313" key="1">
    <source>
        <dbReference type="EMBL" id="QQG36254.1"/>
    </source>
</evidence>
<accession>A0A7T5R2D8</accession>
<reference evidence="1 2" key="1">
    <citation type="submission" date="2020-07" db="EMBL/GenBank/DDBJ databases">
        <title>Huge and variable diversity of episymbiotic CPR bacteria and DPANN archaea in groundwater ecosystems.</title>
        <authorList>
            <person name="He C.Y."/>
            <person name="Keren R."/>
            <person name="Whittaker M."/>
            <person name="Farag I.F."/>
            <person name="Doudna J."/>
            <person name="Cate J.H.D."/>
            <person name="Banfield J.F."/>
        </authorList>
    </citation>
    <scope>NUCLEOTIDE SEQUENCE [LARGE SCALE GENOMIC DNA]</scope>
    <source>
        <strain evidence="1">NC_groundwater_70_Ag_B-0.1um_54_66</strain>
    </source>
</reference>
<organism evidence="1 2">
    <name type="scientific">Micavibrio aeruginosavorus</name>
    <dbReference type="NCBI Taxonomy" id="349221"/>
    <lineage>
        <taxon>Bacteria</taxon>
        <taxon>Pseudomonadati</taxon>
        <taxon>Bdellovibrionota</taxon>
        <taxon>Bdellovibrionia</taxon>
        <taxon>Bdellovibrionales</taxon>
        <taxon>Pseudobdellovibrionaceae</taxon>
        <taxon>Micavibrio</taxon>
    </lineage>
</organism>
<gene>
    <name evidence="1" type="ORF">HYS17_00220</name>
</gene>
<dbReference type="Proteomes" id="UP000595362">
    <property type="component" value="Chromosome"/>
</dbReference>
<name>A0A7T5R2D8_9BACT</name>
<sequence>MKANIAEQLKTGFPKVAGLLSRRDPYADFLAMVGAAFDVADEMKKAGTAQHLQILVRDSDPGQTAHYKPVRNREEARELISHLPQTCVLSFWVKLSGCQNDGPVFAATAKPYGVLVATHAQWLRYETSFVASCRPSALVERLRSALLEHSGLTYEDAARIKTMPAITPRPL</sequence>
<dbReference type="EMBL" id="CP066681">
    <property type="protein sequence ID" value="QQG36254.1"/>
    <property type="molecule type" value="Genomic_DNA"/>
</dbReference>